<protein>
    <submittedName>
        <fullName evidence="4">GNAT family N-acetyltransferase</fullName>
    </submittedName>
    <submittedName>
        <fullName evidence="5">Ribosomal protein S18 acetylase RimI-like enzyme</fullName>
    </submittedName>
</protein>
<comment type="caution">
    <text evidence="4">The sequence shown here is derived from an EMBL/GenBank/DDBJ whole genome shotgun (WGS) entry which is preliminary data.</text>
</comment>
<dbReference type="InterPro" id="IPR016181">
    <property type="entry name" value="Acyl_CoA_acyltransferase"/>
</dbReference>
<evidence type="ECO:0000313" key="7">
    <source>
        <dbReference type="Proteomes" id="UP000564629"/>
    </source>
</evidence>
<evidence type="ECO:0000256" key="2">
    <source>
        <dbReference type="ARBA" id="ARBA00023315"/>
    </source>
</evidence>
<gene>
    <name evidence="4" type="ORF">CHO01_19510</name>
    <name evidence="5" type="ORF">HNR08_001350</name>
</gene>
<dbReference type="CDD" id="cd04301">
    <property type="entry name" value="NAT_SF"/>
    <property type="match status" value="1"/>
</dbReference>
<dbReference type="PANTHER" id="PTHR43877">
    <property type="entry name" value="AMINOALKYLPHOSPHONATE N-ACETYLTRANSFERASE-RELATED-RELATED"/>
    <property type="match status" value="1"/>
</dbReference>
<keyword evidence="5" id="KW-0689">Ribosomal protein</keyword>
<dbReference type="GO" id="GO:0016747">
    <property type="term" value="F:acyltransferase activity, transferring groups other than amino-acyl groups"/>
    <property type="evidence" value="ECO:0007669"/>
    <property type="project" value="InterPro"/>
</dbReference>
<proteinExistence type="predicted"/>
<dbReference type="Proteomes" id="UP000564629">
    <property type="component" value="Unassembled WGS sequence"/>
</dbReference>
<dbReference type="Pfam" id="PF00583">
    <property type="entry name" value="Acetyltransf_1"/>
    <property type="match status" value="1"/>
</dbReference>
<dbReference type="PROSITE" id="PS51186">
    <property type="entry name" value="GNAT"/>
    <property type="match status" value="1"/>
</dbReference>
<dbReference type="OrthoDB" id="9799092at2"/>
<accession>A0A511FC64</accession>
<dbReference type="EMBL" id="JACHDN010000001">
    <property type="protein sequence ID" value="MBB5472614.1"/>
    <property type="molecule type" value="Genomic_DNA"/>
</dbReference>
<keyword evidence="1 4" id="KW-0808">Transferase</keyword>
<dbReference type="SUPFAM" id="SSF55729">
    <property type="entry name" value="Acyl-CoA N-acyltransferases (Nat)"/>
    <property type="match status" value="1"/>
</dbReference>
<keyword evidence="2" id="KW-0012">Acyltransferase</keyword>
<dbReference type="InterPro" id="IPR050832">
    <property type="entry name" value="Bact_Acetyltransf"/>
</dbReference>
<dbReference type="AlphaFoldDB" id="A0A511FC64"/>
<dbReference type="GO" id="GO:0005840">
    <property type="term" value="C:ribosome"/>
    <property type="evidence" value="ECO:0007669"/>
    <property type="project" value="UniProtKB-KW"/>
</dbReference>
<dbReference type="PANTHER" id="PTHR43877:SF2">
    <property type="entry name" value="AMINOALKYLPHOSPHONATE N-ACETYLTRANSFERASE-RELATED"/>
    <property type="match status" value="1"/>
</dbReference>
<reference evidence="4 6" key="1">
    <citation type="submission" date="2019-07" db="EMBL/GenBank/DDBJ databases">
        <title>Whole genome shotgun sequence of Cellulomonas hominis NBRC 16055.</title>
        <authorList>
            <person name="Hosoyama A."/>
            <person name="Uohara A."/>
            <person name="Ohji S."/>
            <person name="Ichikawa N."/>
        </authorList>
    </citation>
    <scope>NUCLEOTIDE SEQUENCE [LARGE SCALE GENOMIC DNA]</scope>
    <source>
        <strain evidence="4 6">NBRC 16055</strain>
    </source>
</reference>
<evidence type="ECO:0000259" key="3">
    <source>
        <dbReference type="PROSITE" id="PS51186"/>
    </source>
</evidence>
<dbReference type="EMBL" id="BJVQ01000024">
    <property type="protein sequence ID" value="GEL46835.1"/>
    <property type="molecule type" value="Genomic_DNA"/>
</dbReference>
<dbReference type="Proteomes" id="UP000321723">
    <property type="component" value="Unassembled WGS sequence"/>
</dbReference>
<dbReference type="Gene3D" id="3.40.630.30">
    <property type="match status" value="1"/>
</dbReference>
<reference evidence="5 7" key="2">
    <citation type="submission" date="2020-08" db="EMBL/GenBank/DDBJ databases">
        <title>Sequencing the genomes of 1000 actinobacteria strains.</title>
        <authorList>
            <person name="Klenk H.-P."/>
        </authorList>
    </citation>
    <scope>NUCLEOTIDE SEQUENCE [LARGE SCALE GENOMIC DNA]</scope>
    <source>
        <strain evidence="5 7">DSM 9581</strain>
    </source>
</reference>
<keyword evidence="5" id="KW-0687">Ribonucleoprotein</keyword>
<keyword evidence="6" id="KW-1185">Reference proteome</keyword>
<evidence type="ECO:0000256" key="1">
    <source>
        <dbReference type="ARBA" id="ARBA00022679"/>
    </source>
</evidence>
<dbReference type="RefSeq" id="WP_146837249.1">
    <property type="nucleotide sequence ID" value="NZ_BJVQ01000024.1"/>
</dbReference>
<name>A0A511FC64_9CELL</name>
<feature type="domain" description="N-acetyltransferase" evidence="3">
    <location>
        <begin position="1"/>
        <end position="157"/>
    </location>
</feature>
<evidence type="ECO:0000313" key="4">
    <source>
        <dbReference type="EMBL" id="GEL46835.1"/>
    </source>
</evidence>
<organism evidence="4 6">
    <name type="scientific">Cellulomonas hominis</name>
    <dbReference type="NCBI Taxonomy" id="156981"/>
    <lineage>
        <taxon>Bacteria</taxon>
        <taxon>Bacillati</taxon>
        <taxon>Actinomycetota</taxon>
        <taxon>Actinomycetes</taxon>
        <taxon>Micrococcales</taxon>
        <taxon>Cellulomonadaceae</taxon>
        <taxon>Cellulomonas</taxon>
    </lineage>
</organism>
<sequence length="159" mass="17757">MQIRRAHEDDWPSVREVRLRALREDPAAFGSSLAREEMFTESHWRMRVRGAATWLAVDDDGVPRGLVGMIQEPGSPTSDRHVVQLWVAPEVRRRGIGWALLDAVRAAARAEGASTVSLWVADGNHAAGDLYVRAGFERTNERHAATPSRVEERLVLRLG</sequence>
<evidence type="ECO:0000313" key="5">
    <source>
        <dbReference type="EMBL" id="MBB5472614.1"/>
    </source>
</evidence>
<dbReference type="InterPro" id="IPR000182">
    <property type="entry name" value="GNAT_dom"/>
</dbReference>
<evidence type="ECO:0000313" key="6">
    <source>
        <dbReference type="Proteomes" id="UP000321723"/>
    </source>
</evidence>